<dbReference type="AlphaFoldDB" id="A0AAN0RE75"/>
<feature type="region of interest" description="Disordered" evidence="1">
    <location>
        <begin position="677"/>
        <end position="728"/>
    </location>
</feature>
<sequence>MMLRRPMSDPVISYADPRDVLAKALAGYLPPETMRLPVWAAENRWLANEGGGYVGRWDNSYAPYLVGPMEALDGEYTTVAVVGPGQCGKTEVANNWMMRSIDLDPAPMLRYMQTDAAIRAYVRSTIDPMIEAHEAILAKRGLRAVDDSLNHKRFRGMSVEFLAATGSNMISKSAARIVADEIDSYAESLGNVKDLLDVRRQTFGSESTLLTISHPDAVLGLDPAGWKRGIMAIYAASTRHSWWWPCPHCNAFISPNPGSIRECKLVYPDDAPLETVEAEARLLCPCCGSLIEDHHRRDMNRRAYENHGGWIGAGQVIEEDGTVSGTLSPSATAGYWIVGVMSPFLWGGIGGLARSIAAAERERIATGSMDTIKEVWSKKAGIPYSPPRAVSAMEAATLADRAERDLILGVVPEGVRFITGMADIQGRHFEYLFRGWGENGESWIIEHGVIPADVAVSPSDWDALIRRLASASFPLADGSGRHMRVMASGFDSGGIEGVTLQAYEAWRRARRSGLARRLGVIDGREAWNLLPLKGGSSLNGPRLLTVRPESAQRNRAGALDQVMLGITNPNLFKDDLAVHLAVPAPGPWYVHIPAGLLGDYPQGQNRLDPPHLFLEQMLSERRTKSGRWEKIVSSARNEGLDLMVGTHAMAFLIGLPRILWDSPPAWAAPWDKNSLVFTPRPDEGAPADTATGRPVPSGPSAPVMPSAPAPRPALRRMARSSYLTGLGR</sequence>
<dbReference type="Proteomes" id="UP000019438">
    <property type="component" value="Chromosome"/>
</dbReference>
<dbReference type="GO" id="GO:0004519">
    <property type="term" value="F:endonuclease activity"/>
    <property type="evidence" value="ECO:0007669"/>
    <property type="project" value="InterPro"/>
</dbReference>
<dbReference type="EMBL" id="CP003181">
    <property type="protein sequence ID" value="AHJ63241.1"/>
    <property type="molecule type" value="Genomic_DNA"/>
</dbReference>
<evidence type="ECO:0000259" key="2">
    <source>
        <dbReference type="Pfam" id="PF05876"/>
    </source>
</evidence>
<dbReference type="InterPro" id="IPR046454">
    <property type="entry name" value="GpA_endonuclease"/>
</dbReference>
<feature type="domain" description="Terminase large subunit GpA endonuclease" evidence="3">
    <location>
        <begin position="332"/>
        <end position="660"/>
    </location>
</feature>
<dbReference type="Pfam" id="PF20454">
    <property type="entry name" value="GpA_nuclease"/>
    <property type="match status" value="1"/>
</dbReference>
<organism evidence="4 5">
    <name type="scientific">Granulibacter bethesdensis</name>
    <dbReference type="NCBI Taxonomy" id="364410"/>
    <lineage>
        <taxon>Bacteria</taxon>
        <taxon>Pseudomonadati</taxon>
        <taxon>Pseudomonadota</taxon>
        <taxon>Alphaproteobacteria</taxon>
        <taxon>Acetobacterales</taxon>
        <taxon>Acetobacteraceae</taxon>
        <taxon>Granulibacter</taxon>
    </lineage>
</organism>
<feature type="compositionally biased region" description="Low complexity" evidence="1">
    <location>
        <begin position="694"/>
        <end position="704"/>
    </location>
</feature>
<proteinExistence type="predicted"/>
<dbReference type="InterPro" id="IPR046453">
    <property type="entry name" value="GpA_ATPase"/>
</dbReference>
<evidence type="ECO:0000313" key="4">
    <source>
        <dbReference type="EMBL" id="AHJ63241.1"/>
    </source>
</evidence>
<feature type="domain" description="Phage terminase large subunit GpA ATPase" evidence="2">
    <location>
        <begin position="54"/>
        <end position="302"/>
    </location>
</feature>
<dbReference type="GO" id="GO:0016887">
    <property type="term" value="F:ATP hydrolysis activity"/>
    <property type="evidence" value="ECO:0007669"/>
    <property type="project" value="InterPro"/>
</dbReference>
<evidence type="ECO:0000256" key="1">
    <source>
        <dbReference type="SAM" id="MobiDB-lite"/>
    </source>
</evidence>
<accession>A0AAN0RE75</accession>
<reference evidence="5" key="1">
    <citation type="submission" date="2012-06" db="EMBL/GenBank/DDBJ databases">
        <title>Genome analysis of multiple Granulibacter bethesdensis isolates demonstrates substantial genome diversity.</title>
        <authorList>
            <person name="Greenberg D.E."/>
            <person name="Porcella S.F."/>
            <person name="Zarember K."/>
            <person name="Zelazny A.M."/>
            <person name="Bruno D."/>
            <person name="Martens C."/>
            <person name="Barbian K.D."/>
            <person name="Jaske E."/>
            <person name="Holland S.M."/>
        </authorList>
    </citation>
    <scope>NUCLEOTIDE SEQUENCE [LARGE SCALE GENOMIC DNA]</scope>
    <source>
        <strain evidence="5">CGDNIH3</strain>
    </source>
</reference>
<gene>
    <name evidence="4" type="ORF">GbCGDNIH3_7067</name>
</gene>
<evidence type="ECO:0000259" key="3">
    <source>
        <dbReference type="Pfam" id="PF20454"/>
    </source>
</evidence>
<dbReference type="Pfam" id="PF05876">
    <property type="entry name" value="GpA_ATPase"/>
    <property type="match status" value="1"/>
</dbReference>
<dbReference type="KEGG" id="gbc:GbCGDNIH3_7067"/>
<name>A0AAN0RE75_9PROT</name>
<evidence type="ECO:0000313" key="5">
    <source>
        <dbReference type="Proteomes" id="UP000019438"/>
    </source>
</evidence>
<protein>
    <submittedName>
        <fullName evidence="4">Terminase large subunit</fullName>
    </submittedName>
</protein>